<accession>A0A6A1WQ25</accession>
<reference evidence="2 3" key="1">
    <citation type="journal article" date="2019" name="Plant Biotechnol. J.">
        <title>The red bayberry genome and genetic basis of sex determination.</title>
        <authorList>
            <person name="Jia H.M."/>
            <person name="Jia H.J."/>
            <person name="Cai Q.L."/>
            <person name="Wang Y."/>
            <person name="Zhao H.B."/>
            <person name="Yang W.F."/>
            <person name="Wang G.Y."/>
            <person name="Li Y.H."/>
            <person name="Zhan D.L."/>
            <person name="Shen Y.T."/>
            <person name="Niu Q.F."/>
            <person name="Chang L."/>
            <person name="Qiu J."/>
            <person name="Zhao L."/>
            <person name="Xie H.B."/>
            <person name="Fu W.Y."/>
            <person name="Jin J."/>
            <person name="Li X.W."/>
            <person name="Jiao Y."/>
            <person name="Zhou C.C."/>
            <person name="Tu T."/>
            <person name="Chai C.Y."/>
            <person name="Gao J.L."/>
            <person name="Fan L.J."/>
            <person name="van de Weg E."/>
            <person name="Wang J.Y."/>
            <person name="Gao Z.S."/>
        </authorList>
    </citation>
    <scope>NUCLEOTIDE SEQUENCE [LARGE SCALE GENOMIC DNA]</scope>
    <source>
        <tissue evidence="2">Leaves</tissue>
    </source>
</reference>
<dbReference type="Proteomes" id="UP000516437">
    <property type="component" value="Chromosome 1"/>
</dbReference>
<proteinExistence type="predicted"/>
<evidence type="ECO:0000256" key="1">
    <source>
        <dbReference type="SAM" id="MobiDB-lite"/>
    </source>
</evidence>
<comment type="caution">
    <text evidence="2">The sequence shown here is derived from an EMBL/GenBank/DDBJ whole genome shotgun (WGS) entry which is preliminary data.</text>
</comment>
<keyword evidence="3" id="KW-1185">Reference proteome</keyword>
<dbReference type="EMBL" id="RXIC02000019">
    <property type="protein sequence ID" value="KAB1227381.1"/>
    <property type="molecule type" value="Genomic_DNA"/>
</dbReference>
<feature type="region of interest" description="Disordered" evidence="1">
    <location>
        <begin position="33"/>
        <end position="109"/>
    </location>
</feature>
<dbReference type="AlphaFoldDB" id="A0A6A1WQ25"/>
<name>A0A6A1WQ25_9ROSI</name>
<evidence type="ECO:0000313" key="3">
    <source>
        <dbReference type="Proteomes" id="UP000516437"/>
    </source>
</evidence>
<sequence>MAPQQRPCLACQPACHRHAMTAHGLAMTRCHSKSLATNQAKQEQRANRQRSAITQDGHPPVVEHHHPYRASGKGRGKGHRVKEHHHPWRQAAAAPPWTAADDAKIQEGL</sequence>
<protein>
    <submittedName>
        <fullName evidence="2">Uncharacterized protein</fullName>
    </submittedName>
</protein>
<feature type="compositionally biased region" description="Basic residues" evidence="1">
    <location>
        <begin position="66"/>
        <end position="88"/>
    </location>
</feature>
<evidence type="ECO:0000313" key="2">
    <source>
        <dbReference type="EMBL" id="KAB1227381.1"/>
    </source>
</evidence>
<organism evidence="2 3">
    <name type="scientific">Morella rubra</name>
    <name type="common">Chinese bayberry</name>
    <dbReference type="NCBI Taxonomy" id="262757"/>
    <lineage>
        <taxon>Eukaryota</taxon>
        <taxon>Viridiplantae</taxon>
        <taxon>Streptophyta</taxon>
        <taxon>Embryophyta</taxon>
        <taxon>Tracheophyta</taxon>
        <taxon>Spermatophyta</taxon>
        <taxon>Magnoliopsida</taxon>
        <taxon>eudicotyledons</taxon>
        <taxon>Gunneridae</taxon>
        <taxon>Pentapetalae</taxon>
        <taxon>rosids</taxon>
        <taxon>fabids</taxon>
        <taxon>Fagales</taxon>
        <taxon>Myricaceae</taxon>
        <taxon>Morella</taxon>
    </lineage>
</organism>
<feature type="compositionally biased region" description="Low complexity" evidence="1">
    <location>
        <begin position="91"/>
        <end position="100"/>
    </location>
</feature>
<gene>
    <name evidence="2" type="ORF">CJ030_MR1G020894</name>
</gene>